<evidence type="ECO:0000313" key="2">
    <source>
        <dbReference type="EMBL" id="MFC3228129.1"/>
    </source>
</evidence>
<comment type="caution">
    <text evidence="2">The sequence shown here is derived from an EMBL/GenBank/DDBJ whole genome shotgun (WGS) entry which is preliminary data.</text>
</comment>
<dbReference type="EMBL" id="JBHRTR010000028">
    <property type="protein sequence ID" value="MFC3228129.1"/>
    <property type="molecule type" value="Genomic_DNA"/>
</dbReference>
<dbReference type="RefSeq" id="WP_379900952.1">
    <property type="nucleotide sequence ID" value="NZ_JBHRTR010000028.1"/>
</dbReference>
<reference evidence="3" key="1">
    <citation type="journal article" date="2019" name="Int. J. Syst. Evol. Microbiol.">
        <title>The Global Catalogue of Microorganisms (GCM) 10K type strain sequencing project: providing services to taxonomists for standard genome sequencing and annotation.</title>
        <authorList>
            <consortium name="The Broad Institute Genomics Platform"/>
            <consortium name="The Broad Institute Genome Sequencing Center for Infectious Disease"/>
            <person name="Wu L."/>
            <person name="Ma J."/>
        </authorList>
    </citation>
    <scope>NUCLEOTIDE SEQUENCE [LARGE SCALE GENOMIC DNA]</scope>
    <source>
        <strain evidence="3">KCTC 42964</strain>
    </source>
</reference>
<feature type="region of interest" description="Disordered" evidence="1">
    <location>
        <begin position="1"/>
        <end position="23"/>
    </location>
</feature>
<keyword evidence="3" id="KW-1185">Reference proteome</keyword>
<protein>
    <submittedName>
        <fullName evidence="2">Uncharacterized protein</fullName>
    </submittedName>
</protein>
<organism evidence="2 3">
    <name type="scientific">Marinibaculum pumilum</name>
    <dbReference type="NCBI Taxonomy" id="1766165"/>
    <lineage>
        <taxon>Bacteria</taxon>
        <taxon>Pseudomonadati</taxon>
        <taxon>Pseudomonadota</taxon>
        <taxon>Alphaproteobacteria</taxon>
        <taxon>Rhodospirillales</taxon>
        <taxon>Rhodospirillaceae</taxon>
        <taxon>Marinibaculum</taxon>
    </lineage>
</organism>
<gene>
    <name evidence="2" type="ORF">ACFOGJ_12860</name>
</gene>
<dbReference type="Proteomes" id="UP001595528">
    <property type="component" value="Unassembled WGS sequence"/>
</dbReference>
<evidence type="ECO:0000313" key="3">
    <source>
        <dbReference type="Proteomes" id="UP001595528"/>
    </source>
</evidence>
<accession>A0ABV7L128</accession>
<evidence type="ECO:0000256" key="1">
    <source>
        <dbReference type="SAM" id="MobiDB-lite"/>
    </source>
</evidence>
<sequence length="119" mass="12696">MTEWTPGPGSKAKGRRPSFAPDPNTDRLVSMLMALAGEVWVLRERLDTAERLLADSGALPAGAIDAFRPAPDLAAEREAARAAYLDRILWIVSAAKAESEGGETADSYQDVVDALAGRD</sequence>
<proteinExistence type="predicted"/>
<name>A0ABV7L128_9PROT</name>